<dbReference type="SMART" id="SM01034">
    <property type="entry name" value="BLUF"/>
    <property type="match status" value="1"/>
</dbReference>
<dbReference type="SMART" id="SM00052">
    <property type="entry name" value="EAL"/>
    <property type="match status" value="1"/>
</dbReference>
<feature type="domain" description="EAL" evidence="2">
    <location>
        <begin position="175"/>
        <end position="421"/>
    </location>
</feature>
<reference evidence="5 6" key="1">
    <citation type="submission" date="2019-11" db="EMBL/GenBank/DDBJ databases">
        <title>Novel species isolated from a subtropical stream in China.</title>
        <authorList>
            <person name="Lu H."/>
        </authorList>
    </citation>
    <scope>NUCLEOTIDE SEQUENCE [LARGE SCALE GENOMIC DNA]</scope>
    <source>
        <strain evidence="5 6">FT25W</strain>
    </source>
</reference>
<dbReference type="SUPFAM" id="SSF54975">
    <property type="entry name" value="Acylphosphatase/BLUF domain-like"/>
    <property type="match status" value="1"/>
</dbReference>
<dbReference type="SUPFAM" id="SSF141868">
    <property type="entry name" value="EAL domain-like"/>
    <property type="match status" value="1"/>
</dbReference>
<sequence>MSTFDPLTGVADRPGFREGLRGALQRSQRAGAQVALVLINLDAFQAINDLHGQDCGDALLREIARRLQHLARASELVARLGADEFGIVCEQVAAPTDLAALAERIMGAVRTPVEVGEVTITVTASIGIAATSDAGAGDSSDELLRFAKTAMQAARQAGGDGWQFFNPQMHERALHRMDLAHGLQLALEREELAPRFQPIVEAGSGRIVGAELLLRWFPQQGEISPVEFIPIAEASGSVIAIGAWVFRQACLAERDWHRRWGETAPYVSVNVSVRQLDDPALADVFADILRDTGADPDRLLLEITESMLMVDIDAKLRVLDQLAGMGLRMAMDDFGTGYSSLAQLARLPVDVLKIDRSFIQDIAESGESRAVVEAVVGLGRALGLKLVAEGVETAAQQLELCGYGCDLIQGYYFYRPMPADQMVEAVERQTALVEPSKATGLYFLLYVSEAVAPLSPQQLDQLLHRTRANNARAGITGCLLYENGRFMQMLEGERGAVLETFERIRNNHMHAGVRVVMKAPARRRIFTHWSMLLPDDTAARRDGPDFHGWQAQPMEFDVLAEDARVCYAFITACVPDVKH</sequence>
<dbReference type="SMART" id="SM00267">
    <property type="entry name" value="GGDEF"/>
    <property type="match status" value="1"/>
</dbReference>
<dbReference type="Gene3D" id="3.30.70.100">
    <property type="match status" value="1"/>
</dbReference>
<accession>A0A6L5QG42</accession>
<dbReference type="EMBL" id="WKJM01000009">
    <property type="protein sequence ID" value="MRX08666.1"/>
    <property type="molecule type" value="Genomic_DNA"/>
</dbReference>
<dbReference type="CDD" id="cd01948">
    <property type="entry name" value="EAL"/>
    <property type="match status" value="1"/>
</dbReference>
<dbReference type="PANTHER" id="PTHR44757">
    <property type="entry name" value="DIGUANYLATE CYCLASE DGCP"/>
    <property type="match status" value="1"/>
</dbReference>
<evidence type="ECO:0000256" key="1">
    <source>
        <dbReference type="ARBA" id="ARBA00022737"/>
    </source>
</evidence>
<dbReference type="InterPro" id="IPR007024">
    <property type="entry name" value="BLUF_domain"/>
</dbReference>
<evidence type="ECO:0000259" key="3">
    <source>
        <dbReference type="SMART" id="SM00267"/>
    </source>
</evidence>
<dbReference type="InterPro" id="IPR052155">
    <property type="entry name" value="Biofilm_reg_signaling"/>
</dbReference>
<dbReference type="InterPro" id="IPR036046">
    <property type="entry name" value="Acylphosphatase-like_dom_sf"/>
</dbReference>
<dbReference type="InterPro" id="IPR035919">
    <property type="entry name" value="EAL_sf"/>
</dbReference>
<dbReference type="NCBIfam" id="TIGR00254">
    <property type="entry name" value="GGDEF"/>
    <property type="match status" value="1"/>
</dbReference>
<dbReference type="InterPro" id="IPR001633">
    <property type="entry name" value="EAL_dom"/>
</dbReference>
<gene>
    <name evidence="5" type="ORF">GJ697_12535</name>
</gene>
<comment type="caution">
    <text evidence="5">The sequence shown here is derived from an EMBL/GenBank/DDBJ whole genome shotgun (WGS) entry which is preliminary data.</text>
</comment>
<evidence type="ECO:0000259" key="4">
    <source>
        <dbReference type="SMART" id="SM01034"/>
    </source>
</evidence>
<dbReference type="GO" id="GO:0009882">
    <property type="term" value="F:blue light photoreceptor activity"/>
    <property type="evidence" value="ECO:0007669"/>
    <property type="project" value="InterPro"/>
</dbReference>
<dbReference type="CDD" id="cd01949">
    <property type="entry name" value="GGDEF"/>
    <property type="match status" value="1"/>
</dbReference>
<keyword evidence="6" id="KW-1185">Reference proteome</keyword>
<dbReference type="Gene3D" id="3.30.70.270">
    <property type="match status" value="1"/>
</dbReference>
<dbReference type="PANTHER" id="PTHR44757:SF2">
    <property type="entry name" value="BIOFILM ARCHITECTURE MAINTENANCE PROTEIN MBAA"/>
    <property type="match status" value="1"/>
</dbReference>
<evidence type="ECO:0000259" key="2">
    <source>
        <dbReference type="SMART" id="SM00052"/>
    </source>
</evidence>
<dbReference type="AlphaFoldDB" id="A0A6L5QG42"/>
<dbReference type="GO" id="GO:0071949">
    <property type="term" value="F:FAD binding"/>
    <property type="evidence" value="ECO:0007669"/>
    <property type="project" value="InterPro"/>
</dbReference>
<dbReference type="InterPro" id="IPR000160">
    <property type="entry name" value="GGDEF_dom"/>
</dbReference>
<dbReference type="Pfam" id="PF00563">
    <property type="entry name" value="EAL"/>
    <property type="match status" value="1"/>
</dbReference>
<proteinExistence type="predicted"/>
<feature type="domain" description="GGDEF" evidence="3">
    <location>
        <begin position="1"/>
        <end position="165"/>
    </location>
</feature>
<keyword evidence="1" id="KW-0677">Repeat</keyword>
<dbReference type="Proteomes" id="UP000481037">
    <property type="component" value="Unassembled WGS sequence"/>
</dbReference>
<organism evidence="5 6">
    <name type="scientific">Duganella alba</name>
    <dbReference type="NCBI Taxonomy" id="2666081"/>
    <lineage>
        <taxon>Bacteria</taxon>
        <taxon>Pseudomonadati</taxon>
        <taxon>Pseudomonadota</taxon>
        <taxon>Betaproteobacteria</taxon>
        <taxon>Burkholderiales</taxon>
        <taxon>Oxalobacteraceae</taxon>
        <taxon>Telluria group</taxon>
        <taxon>Duganella</taxon>
    </lineage>
</organism>
<evidence type="ECO:0000313" key="6">
    <source>
        <dbReference type="Proteomes" id="UP000481037"/>
    </source>
</evidence>
<feature type="domain" description="BLUF" evidence="4">
    <location>
        <begin position="441"/>
        <end position="533"/>
    </location>
</feature>
<evidence type="ECO:0000313" key="5">
    <source>
        <dbReference type="EMBL" id="MRX08666.1"/>
    </source>
</evidence>
<dbReference type="InterPro" id="IPR029787">
    <property type="entry name" value="Nucleotide_cyclase"/>
</dbReference>
<dbReference type="Pfam" id="PF04940">
    <property type="entry name" value="BLUF"/>
    <property type="match status" value="1"/>
</dbReference>
<name>A0A6L5QG42_9BURK</name>
<protein>
    <submittedName>
        <fullName evidence="5">EAL domain-containing protein</fullName>
    </submittedName>
</protein>
<dbReference type="RefSeq" id="WP_154367285.1">
    <property type="nucleotide sequence ID" value="NZ_WKJM01000009.1"/>
</dbReference>
<dbReference type="SUPFAM" id="SSF55073">
    <property type="entry name" value="Nucleotide cyclase"/>
    <property type="match status" value="1"/>
</dbReference>
<dbReference type="Gene3D" id="3.20.20.450">
    <property type="entry name" value="EAL domain"/>
    <property type="match status" value="1"/>
</dbReference>
<dbReference type="Pfam" id="PF00990">
    <property type="entry name" value="GGDEF"/>
    <property type="match status" value="1"/>
</dbReference>
<dbReference type="InterPro" id="IPR043128">
    <property type="entry name" value="Rev_trsase/Diguanyl_cyclase"/>
</dbReference>